<proteinExistence type="predicted"/>
<accession>A4EB41</accession>
<dbReference type="EMBL" id="AAVN02000006">
    <property type="protein sequence ID" value="EBA39359.1"/>
    <property type="molecule type" value="Genomic_DNA"/>
</dbReference>
<dbReference type="Proteomes" id="UP000002979">
    <property type="component" value="Unassembled WGS sequence"/>
</dbReference>
<name>A4EB41_COLAA</name>
<comment type="caution">
    <text evidence="1">The sequence shown here is derived from an EMBL/GenBank/DDBJ whole genome shotgun (WGS) entry which is preliminary data.</text>
</comment>
<organism evidence="1 2">
    <name type="scientific">Collinsella aerofaciens (strain ATCC 25986 / DSM 3979 / JCM 10188 / KCTC 3647 / NCTC 11838 / VPI 1003)</name>
    <dbReference type="NCBI Taxonomy" id="411903"/>
    <lineage>
        <taxon>Bacteria</taxon>
        <taxon>Bacillati</taxon>
        <taxon>Actinomycetota</taxon>
        <taxon>Coriobacteriia</taxon>
        <taxon>Coriobacteriales</taxon>
        <taxon>Coriobacteriaceae</taxon>
        <taxon>Collinsella</taxon>
    </lineage>
</organism>
<dbReference type="AlphaFoldDB" id="A4EB41"/>
<sequence>MPDDLFQSPYGLGIPRKRGVLPDARLVDEGVHEGVFRQNVQKSIYRLRGLPSEEGIIDQVQAEPSPVDRHGSARLVEMNPAALEKTRKRTRTREHVPDSENPALANGRAAIRVGRDVPEVQQQVVGGEGLPQPLPDIGVRPNLVAAKTQLHISELAPIDAQGVEQEPLHPVNGKDAEIDHAYPSVRSQSFVLLNGESSPQRL</sequence>
<evidence type="ECO:0000313" key="2">
    <source>
        <dbReference type="Proteomes" id="UP000002979"/>
    </source>
</evidence>
<evidence type="ECO:0000313" key="1">
    <source>
        <dbReference type="EMBL" id="EBA39359.1"/>
    </source>
</evidence>
<reference evidence="1 2" key="2">
    <citation type="submission" date="2007-04" db="EMBL/GenBank/DDBJ databases">
        <authorList>
            <person name="Fulton L."/>
            <person name="Clifton S."/>
            <person name="Fulton B."/>
            <person name="Xu J."/>
            <person name="Minx P."/>
            <person name="Mardis E.R."/>
            <person name="Wilson R.K."/>
        </authorList>
    </citation>
    <scope>NUCLEOTIDE SEQUENCE [LARGE SCALE GENOMIC DNA]</scope>
    <source>
        <strain evidence="2">ATCC 25986 / DSM 3979 / JCM 10188 / KCTC 3647 / NCTC 11838 / VPI 1003</strain>
    </source>
</reference>
<gene>
    <name evidence="1" type="ORF">COLAER_01654</name>
</gene>
<protein>
    <submittedName>
        <fullName evidence="1">Uncharacterized protein</fullName>
    </submittedName>
</protein>
<reference evidence="1 2" key="1">
    <citation type="submission" date="2007-01" db="EMBL/GenBank/DDBJ databases">
        <title>Draft genome sequence of Collinsella aerofaciens (ATCC 25986).</title>
        <authorList>
            <person name="Sudarsanam P."/>
            <person name="Ley R."/>
            <person name="Guruge J."/>
            <person name="Turnbaugh P.J."/>
            <person name="Mahowald M."/>
            <person name="Liep D."/>
            <person name="Gordon J."/>
        </authorList>
    </citation>
    <scope>NUCLEOTIDE SEQUENCE [LARGE SCALE GENOMIC DNA]</scope>
    <source>
        <strain evidence="2">ATCC 25986 / DSM 3979 / JCM 10188 / KCTC 3647 / NCTC 11838 / VPI 1003</strain>
    </source>
</reference>